<evidence type="ECO:0000313" key="2">
    <source>
        <dbReference type="EMBL" id="TPX69001.1"/>
    </source>
</evidence>
<reference evidence="2 3" key="1">
    <citation type="journal article" date="2019" name="Sci. Rep.">
        <title>Comparative genomics of chytrid fungi reveal insights into the obligate biotrophic and pathogenic lifestyle of Synchytrium endobioticum.</title>
        <authorList>
            <person name="van de Vossenberg B.T.L.H."/>
            <person name="Warris S."/>
            <person name="Nguyen H.D.T."/>
            <person name="van Gent-Pelzer M.P.E."/>
            <person name="Joly D.L."/>
            <person name="van de Geest H.C."/>
            <person name="Bonants P.J.M."/>
            <person name="Smith D.S."/>
            <person name="Levesque C.A."/>
            <person name="van der Lee T.A.J."/>
        </authorList>
    </citation>
    <scope>NUCLEOTIDE SEQUENCE [LARGE SCALE GENOMIC DNA]</scope>
    <source>
        <strain evidence="2 3">CBS 675.73</strain>
    </source>
</reference>
<dbReference type="InterPro" id="IPR027267">
    <property type="entry name" value="AH/BAR_dom_sf"/>
</dbReference>
<evidence type="ECO:0000256" key="1">
    <source>
        <dbReference type="SAM" id="MobiDB-lite"/>
    </source>
</evidence>
<feature type="compositionally biased region" description="Basic and acidic residues" evidence="1">
    <location>
        <begin position="35"/>
        <end position="48"/>
    </location>
</feature>
<gene>
    <name evidence="2" type="ORF">CcCBS67573_g06959</name>
</gene>
<sequence length="365" mass="40118">MKNAHWTVRVSLGRDINTLHIETAVVNLPDNGTDTEGRSGYGERDPDTRSYSATRSHAETDALFDLVREKHGAATDPSAAVRYAQAFLSSVLAVPALANDSDHIAPFFTSVFRPASLQSRRSVSSSAFSLVFSKKRDDVDLFFDQAKAHIMAVYAVLKDIVKDLDAMAGVQIEYGTGIYAAETRLSEYAAEELDSIAIQLRKLGKFLHTLESITHAQSHYHIANTRQRLHSHTRSLKCMKVALDARLVALDEYEDACKVTQRRTQQLERVSGSVTGGAVGLMGAAAASSISIGRAADIGIQDLQQAKRIEFDAKERLVYATSTIKESYGKVRGTQGDDLQEILNDYVANQIKCHTEVLEAIEAWV</sequence>
<evidence type="ECO:0008006" key="4">
    <source>
        <dbReference type="Google" id="ProtNLM"/>
    </source>
</evidence>
<proteinExistence type="predicted"/>
<dbReference type="OrthoDB" id="9976382at2759"/>
<organism evidence="2 3">
    <name type="scientific">Chytriomyces confervae</name>
    <dbReference type="NCBI Taxonomy" id="246404"/>
    <lineage>
        <taxon>Eukaryota</taxon>
        <taxon>Fungi</taxon>
        <taxon>Fungi incertae sedis</taxon>
        <taxon>Chytridiomycota</taxon>
        <taxon>Chytridiomycota incertae sedis</taxon>
        <taxon>Chytridiomycetes</taxon>
        <taxon>Chytridiales</taxon>
        <taxon>Chytriomycetaceae</taxon>
        <taxon>Chytriomyces</taxon>
    </lineage>
</organism>
<dbReference type="AlphaFoldDB" id="A0A507EYI4"/>
<dbReference type="EMBL" id="QEAP01000328">
    <property type="protein sequence ID" value="TPX69001.1"/>
    <property type="molecule type" value="Genomic_DNA"/>
</dbReference>
<accession>A0A507EYI4</accession>
<feature type="region of interest" description="Disordered" evidence="1">
    <location>
        <begin position="28"/>
        <end position="54"/>
    </location>
</feature>
<evidence type="ECO:0000313" key="3">
    <source>
        <dbReference type="Proteomes" id="UP000320333"/>
    </source>
</evidence>
<keyword evidence="3" id="KW-1185">Reference proteome</keyword>
<dbReference type="Proteomes" id="UP000320333">
    <property type="component" value="Unassembled WGS sequence"/>
</dbReference>
<comment type="caution">
    <text evidence="2">The sequence shown here is derived from an EMBL/GenBank/DDBJ whole genome shotgun (WGS) entry which is preliminary data.</text>
</comment>
<name>A0A507EYI4_9FUNG</name>
<dbReference type="Gene3D" id="1.20.1270.60">
    <property type="entry name" value="Arfaptin homology (AH) domain/BAR domain"/>
    <property type="match status" value="1"/>
</dbReference>
<dbReference type="STRING" id="246404.A0A507EYI4"/>
<protein>
    <recommendedName>
        <fullName evidence="4">Sorting nexin/Vps5-like C-terminal domain-containing protein</fullName>
    </recommendedName>
</protein>